<feature type="transmembrane region" description="Helical" evidence="5">
    <location>
        <begin position="1965"/>
        <end position="1983"/>
    </location>
</feature>
<dbReference type="Pfam" id="PF03534">
    <property type="entry name" value="SpvB"/>
    <property type="match status" value="1"/>
</dbReference>
<organism evidence="7 8">
    <name type="scientific">Chryseobacterium luquanense</name>
    <dbReference type="NCBI Taxonomy" id="2983766"/>
    <lineage>
        <taxon>Bacteria</taxon>
        <taxon>Pseudomonadati</taxon>
        <taxon>Bacteroidota</taxon>
        <taxon>Flavobacteriia</taxon>
        <taxon>Flavobacteriales</taxon>
        <taxon>Weeksellaceae</taxon>
        <taxon>Chryseobacterium group</taxon>
        <taxon>Chryseobacterium</taxon>
    </lineage>
</organism>
<evidence type="ECO:0000256" key="4">
    <source>
        <dbReference type="SAM" id="MobiDB-lite"/>
    </source>
</evidence>
<dbReference type="InterPro" id="IPR050708">
    <property type="entry name" value="T6SS_VgrG/RHS"/>
</dbReference>
<proteinExistence type="predicted"/>
<evidence type="ECO:0000256" key="5">
    <source>
        <dbReference type="SAM" id="Phobius"/>
    </source>
</evidence>
<keyword evidence="5" id="KW-0472">Membrane</keyword>
<reference evidence="7" key="1">
    <citation type="submission" date="2022-10" db="EMBL/GenBank/DDBJ databases">
        <title>Chryseobacterium sp. nov., a novel bacterial species.</title>
        <authorList>
            <person name="Cao Y."/>
        </authorList>
    </citation>
    <scope>NUCLEOTIDE SEQUENCE</scope>
    <source>
        <strain evidence="7">KC 927</strain>
    </source>
</reference>
<evidence type="ECO:0000256" key="3">
    <source>
        <dbReference type="ARBA" id="ARBA00023026"/>
    </source>
</evidence>
<keyword evidence="8" id="KW-1185">Reference proteome</keyword>
<keyword evidence="3" id="KW-0843">Virulence</keyword>
<evidence type="ECO:0000256" key="2">
    <source>
        <dbReference type="ARBA" id="ARBA00022525"/>
    </source>
</evidence>
<keyword evidence="2" id="KW-0964">Secreted</keyword>
<protein>
    <submittedName>
        <fullName evidence="7">Type IV secretion protein Rhs</fullName>
    </submittedName>
</protein>
<dbReference type="NCBIfam" id="TIGR01643">
    <property type="entry name" value="YD_repeat_2x"/>
    <property type="match status" value="1"/>
</dbReference>
<keyword evidence="5" id="KW-1133">Transmembrane helix</keyword>
<dbReference type="NCBIfam" id="TIGR03696">
    <property type="entry name" value="Rhs_assc_core"/>
    <property type="match status" value="1"/>
</dbReference>
<dbReference type="PANTHER" id="PTHR32305:SF15">
    <property type="entry name" value="PROTEIN RHSA-RELATED"/>
    <property type="match status" value="1"/>
</dbReference>
<evidence type="ECO:0000313" key="7">
    <source>
        <dbReference type="EMBL" id="MCX8530807.1"/>
    </source>
</evidence>
<evidence type="ECO:0000256" key="1">
    <source>
        <dbReference type="ARBA" id="ARBA00004613"/>
    </source>
</evidence>
<sequence length="2267" mass="252239">MKKNFLFIALLLFISNYAQSDDKFHDTKGSIDVNSGGQLQYTLPIALPPGVKTVAPQVNLSYTSGSGNGTAGYGWNVGGITAVSRVSRNIEKDNEIIGVQSDYSDLYSFNGQRLILKSGEYGKDGAVYATEKFSNLKIKSYGSIAGKPWQGPAYWEITFEDGSQAWYGTIPNLLAATTDLQYNIVKWKDTSGNIITYEYDQTDLNSHNISLIKSIKWGGNENLNKPNFNTINFNYIDRIVKETAYHQGILHTQQSILKEIIVLTNQSQFRRYEVDYIDNGTSYQFINKITEYNSLNEPANPVSFTHAPNQMGSEETSYHHNITNFNTKKYADFNMDGVADFIEFVSVGVINYKSSVYASVSPISLQYDSSKFSANDFKNAVPVTFKNNNYVKNKVGLVIPVPKATSVSYKKNYEFQVYSINIQNQSLDFEYSKTIDYDSYTPLVFDDELGSCNNPSIVIKDAVSYDFNGDGVSELVMKFQSSRICGGGLDPGLSGKSSSDDVNESDDISNSKYNPSIDQTNTELGYDEVPEPINIIPGQTFQLNYSYVLIDLDQNIAVPQSVYNFDNGIGGTANSLKFADFNGDGIQEIIIQINSQFNRVLNIKRDLALNYSTATVGNFEGQNFVGSVYNAMLFGDFNGDSKMDILVPQANKSYNWDLYTSTGKSFIKSYINNFVFYQAGTETLTSSTHNTFYESGCTYGMLRMFQYQTGDLDGDGKSEVIVSNVLLYDHEWNAHRDQEWTTTTVAVYSTNKLTGAINKSIVYNPSQSGPFGVTYYALYNTDNSSPIQTNSEINFFRTKYWLKGFNEKVIPFSTLSLNRENQQIILTGKPVDCQGAECDQNYVLHYNYTFLPTIAKITHIKQGDVTTIIDYKSINSYADSNFYKTIQSEPYPYMELDQIPMSSVVSKLSQFTNSSLLLSQDFRYRGLLSNYHGRGMVGFRQIAKSSWYASGFENTKIWSGVEIHLLNESVPLKEWAIRTNDESKIFPVMLTESNNELLSLKVNTYKVEKIINGQVSTTVADIDKPKVVNATLLETSRSKDFLKGIITENSTVYGDYYLPTQNISNTNNGFAISTDTYEYYNNISGQGSDYYIGRLKNKITTAQVYNDTKTSKEEYTYDSNLIKTLKSWNRDNTHYLQESFDYDGFGNVLGKTISNSIDSQTKSTSVAFDTMGRFVIQRTDNLGLINTINYNSWGQITSQIDPQGNSTTSNYDGWGKILNTTSNLSGTSSYDYEKLSGGAGIKVQETNPVGNKNITYTNNIGQKFKTITKAFNQGQYVVTDFAYDAMGRQISESEPYYEGQSASQWNTVEYNDNYYPPIAIATSFNGKKTETVISGLTTTVSETNGYLRTTSKTTDAIGNVISSTDKGGFLQFMYNAAGEQTKAIYGTNIVETKYDVWGRKSEFNDPSNGKYLYEYDGLGNIKKIVSPKGLKQYSYNNLGQLITQIETSSDGISTNKNITLGYDSFGRLISKSGTANGKHYNSNIEFDTYGRVKSNVENSNGRTFTQKGFFYDEKSRIKSYTKSLQSSGILTEVTIMHAYNDWNGQLYQLKDKKTGLVLWELQNTNVKGQTLTSKLGTSTINNLYSVNGFLTSTNHSSAVKPGILQISYTFDAIKNELTNRTTGGDFNILESFTYDDNNRLISWTDPRTGLTSSNVYDVKGRITVNDQLGQVKYENSNKIYQSTGIDLNPAGVQNYTNDLIQYISYNENNDPIHIDGLKGDVGFQYGLTAMRQRVTYGGNFEPNKDGKYTKLYNEDGSFEITIDNKNKVEKHVLYIAGEPYESSILFVKNYKDTNASYKFLHKDYLGSILAVSDAAGYKIEQRHFDAWGNITHLQIGTGSVLTDKNSISDIISKSTLIVDRGFTSHEHFVEVGIIHMNGRLYDPLLRRFLNADQNIQEPFNTQNYNKYGYVLNNPLMFNDPSGEIFGIGETLVSAIVIGAIIGTAGYVVGALITGEKITLAGLFKASTFGAISGAVTFGIGSIFTSTAGAATQFATSIGRVGSAFLQAAAHGIAQGTLSLMQGGTHQSGMISGFLGSIGASAFGMISKEFAKSAGGMVLSGAVLGGVGAELTGGNFWQGALIGGVVAGLNHGLHRISENLAVDKTVRKQFRAYVRNKDYQCAFELVNSQYNLDSGIEGKYTMTYADSDKFSGLTGGEANSLQEVTIAKHVFNRSVAVFARVVHHEFVHVFQRAVMGMAGNLGIYEVREFLAYHDTIFNNSLPSASFSSMEGYWSKAKQFYNYMTANPTLIKAYQLQYNDFRNTEYFNR</sequence>
<dbReference type="InterPro" id="IPR028994">
    <property type="entry name" value="Integrin_alpha_N"/>
</dbReference>
<evidence type="ECO:0000313" key="8">
    <source>
        <dbReference type="Proteomes" id="UP001070176"/>
    </source>
</evidence>
<name>A0ABT3XY86_9FLAO</name>
<keyword evidence="6" id="KW-0732">Signal</keyword>
<dbReference type="InterPro" id="IPR006530">
    <property type="entry name" value="YD"/>
</dbReference>
<evidence type="ECO:0000256" key="6">
    <source>
        <dbReference type="SAM" id="SignalP"/>
    </source>
</evidence>
<dbReference type="InterPro" id="IPR022385">
    <property type="entry name" value="Rhs_assc_core"/>
</dbReference>
<dbReference type="InterPro" id="IPR003284">
    <property type="entry name" value="Sal_SpvB"/>
</dbReference>
<feature type="compositionally biased region" description="Polar residues" evidence="4">
    <location>
        <begin position="508"/>
        <end position="523"/>
    </location>
</feature>
<keyword evidence="5" id="KW-0812">Transmembrane</keyword>
<feature type="signal peptide" evidence="6">
    <location>
        <begin position="1"/>
        <end position="20"/>
    </location>
</feature>
<accession>A0ABT3XY86</accession>
<feature type="chain" id="PRO_5046547336" evidence="6">
    <location>
        <begin position="21"/>
        <end position="2267"/>
    </location>
</feature>
<dbReference type="Proteomes" id="UP001070176">
    <property type="component" value="Unassembled WGS sequence"/>
</dbReference>
<gene>
    <name evidence="7" type="ORF">OEA66_00405</name>
</gene>
<feature type="region of interest" description="Disordered" evidence="4">
    <location>
        <begin position="490"/>
        <end position="524"/>
    </location>
</feature>
<dbReference type="PANTHER" id="PTHR32305">
    <property type="match status" value="1"/>
</dbReference>
<comment type="caution">
    <text evidence="7">The sequence shown here is derived from an EMBL/GenBank/DDBJ whole genome shotgun (WGS) entry which is preliminary data.</text>
</comment>
<comment type="subcellular location">
    <subcellularLocation>
        <location evidence="1">Secreted</location>
    </subcellularLocation>
</comment>
<dbReference type="Gene3D" id="2.180.10.10">
    <property type="entry name" value="RHS repeat-associated core"/>
    <property type="match status" value="2"/>
</dbReference>
<dbReference type="RefSeq" id="WP_267279486.1">
    <property type="nucleotide sequence ID" value="NZ_JAOVZV010000001.1"/>
</dbReference>
<dbReference type="SUPFAM" id="SSF69318">
    <property type="entry name" value="Integrin alpha N-terminal domain"/>
    <property type="match status" value="1"/>
</dbReference>
<dbReference type="EMBL" id="JAOVZV010000001">
    <property type="protein sequence ID" value="MCX8530807.1"/>
    <property type="molecule type" value="Genomic_DNA"/>
</dbReference>
<feature type="transmembrane region" description="Helical" evidence="5">
    <location>
        <begin position="1931"/>
        <end position="1953"/>
    </location>
</feature>